<keyword evidence="3 7" id="KW-0997">Cell inner membrane</keyword>
<gene>
    <name evidence="9" type="ORF">QB898_03590</name>
</gene>
<keyword evidence="5 7" id="KW-1133">Transmembrane helix</keyword>
<comment type="caution">
    <text evidence="9">The sequence shown here is derived from an EMBL/GenBank/DDBJ whole genome shotgun (WGS) entry which is preliminary data.</text>
</comment>
<proteinExistence type="inferred from homology"/>
<feature type="transmembrane region" description="Helical" evidence="7">
    <location>
        <begin position="12"/>
        <end position="40"/>
    </location>
</feature>
<evidence type="ECO:0000256" key="1">
    <source>
        <dbReference type="ARBA" id="ARBA00004429"/>
    </source>
</evidence>
<evidence type="ECO:0000256" key="5">
    <source>
        <dbReference type="ARBA" id="ARBA00022989"/>
    </source>
</evidence>
<dbReference type="RefSeq" id="WP_050715669.1">
    <property type="nucleotide sequence ID" value="NZ_JARVII010000004.1"/>
</dbReference>
<dbReference type="PANTHER" id="PTHR33362">
    <property type="entry name" value="SIALIC ACID TRAP TRANSPORTER PERMEASE PROTEIN SIAT-RELATED"/>
    <property type="match status" value="1"/>
</dbReference>
<keyword evidence="7" id="KW-0813">Transport</keyword>
<keyword evidence="2" id="KW-1003">Cell membrane</keyword>
<feature type="domain" description="TRAP C4-dicarboxylate transport system permease DctM subunit" evidence="8">
    <location>
        <begin position="13"/>
        <end position="421"/>
    </location>
</feature>
<evidence type="ECO:0000313" key="9">
    <source>
        <dbReference type="EMBL" id="MDG9698812.1"/>
    </source>
</evidence>
<feature type="transmembrane region" description="Helical" evidence="7">
    <location>
        <begin position="246"/>
        <end position="265"/>
    </location>
</feature>
<evidence type="ECO:0000313" key="10">
    <source>
        <dbReference type="Proteomes" id="UP001237156"/>
    </source>
</evidence>
<feature type="transmembrane region" description="Helical" evidence="7">
    <location>
        <begin position="222"/>
        <end position="240"/>
    </location>
</feature>
<dbReference type="Pfam" id="PF06808">
    <property type="entry name" value="DctM"/>
    <property type="match status" value="1"/>
</dbReference>
<comment type="subcellular location">
    <subcellularLocation>
        <location evidence="1 7">Cell inner membrane</location>
        <topology evidence="1 7">Multi-pass membrane protein</topology>
    </subcellularLocation>
</comment>
<feature type="transmembrane region" description="Helical" evidence="7">
    <location>
        <begin position="321"/>
        <end position="349"/>
    </location>
</feature>
<dbReference type="GO" id="GO:0005886">
    <property type="term" value="C:plasma membrane"/>
    <property type="evidence" value="ECO:0007669"/>
    <property type="project" value="UniProtKB-SubCell"/>
</dbReference>
<dbReference type="AlphaFoldDB" id="A0AAW6RJE5"/>
<evidence type="ECO:0000256" key="4">
    <source>
        <dbReference type="ARBA" id="ARBA00022692"/>
    </source>
</evidence>
<keyword evidence="6 7" id="KW-0472">Membrane</keyword>
<dbReference type="Proteomes" id="UP001237156">
    <property type="component" value="Unassembled WGS sequence"/>
</dbReference>
<dbReference type="PANTHER" id="PTHR33362:SF5">
    <property type="entry name" value="C4-DICARBOXYLATE TRAP TRANSPORTER LARGE PERMEASE PROTEIN DCTM"/>
    <property type="match status" value="1"/>
</dbReference>
<feature type="transmembrane region" description="Helical" evidence="7">
    <location>
        <begin position="361"/>
        <end position="381"/>
    </location>
</feature>
<keyword evidence="4 7" id="KW-0812">Transmembrane</keyword>
<protein>
    <recommendedName>
        <fullName evidence="7">TRAP transporter large permease protein</fullName>
    </recommendedName>
</protein>
<comment type="similarity">
    <text evidence="7">Belongs to the TRAP transporter large permease family.</text>
</comment>
<dbReference type="NCBIfam" id="TIGR00786">
    <property type="entry name" value="dctM"/>
    <property type="match status" value="1"/>
</dbReference>
<evidence type="ECO:0000256" key="2">
    <source>
        <dbReference type="ARBA" id="ARBA00022475"/>
    </source>
</evidence>
<sequence length="432" mass="44957">MNLDYDTLSIMLFALFVGLLAAGVPLAVTLGLAGTAVVALADLGLSSVPLNVYSSVSKYPLLAIPMFVLAGIIFERAGIAGSMVRLASAIVGPRRGGLAVTTILVAMVLGGISGSGPAASSAVGAVMIPQMLRAGYPRGYAASVVAAGASTDILIPPSIAFVIYSMLVPAAGVPALFAAGLLPGVLAGVALMAGAVWLARAGRLGNEQDLPRPPFWKSLREAIWALMAPVIILGSLRTGVVTPTEAAVLAVTYGLLVGVLVYKSLNWRAIYEVLVESCEVSAVILTILALASVFAVASNALGTFEHMAAFLVRSVSSETAMLLAINVILLLAGMFIDGISIFFIFLPLFLPIMAHFGWDPVWFGVLMTLNIALGQFHPPVGLNLVVTCKLANASMESTTRWAFALALFMLAVLLLCTFVPAVSLWLPKALGY</sequence>
<feature type="transmembrane region" description="Helical" evidence="7">
    <location>
        <begin position="140"/>
        <end position="164"/>
    </location>
</feature>
<comment type="function">
    <text evidence="7">Part of the tripartite ATP-independent periplasmic (TRAP) transport system.</text>
</comment>
<dbReference type="EMBL" id="JARVII010000004">
    <property type="protein sequence ID" value="MDG9698812.1"/>
    <property type="molecule type" value="Genomic_DNA"/>
</dbReference>
<feature type="transmembrane region" description="Helical" evidence="7">
    <location>
        <begin position="401"/>
        <end position="426"/>
    </location>
</feature>
<dbReference type="InterPro" id="IPR010656">
    <property type="entry name" value="DctM"/>
</dbReference>
<feature type="transmembrane region" description="Helical" evidence="7">
    <location>
        <begin position="277"/>
        <end position="301"/>
    </location>
</feature>
<name>A0AAW6RJE5_9BURK</name>
<feature type="transmembrane region" description="Helical" evidence="7">
    <location>
        <begin position="176"/>
        <end position="201"/>
    </location>
</feature>
<evidence type="ECO:0000256" key="7">
    <source>
        <dbReference type="RuleBase" id="RU369079"/>
    </source>
</evidence>
<feature type="transmembrane region" description="Helical" evidence="7">
    <location>
        <begin position="99"/>
        <end position="128"/>
    </location>
</feature>
<reference evidence="9 10" key="1">
    <citation type="submission" date="2023-04" db="EMBL/GenBank/DDBJ databases">
        <title>Ottowia paracancer sp. nov., isolated from human stomach.</title>
        <authorList>
            <person name="Song Y."/>
        </authorList>
    </citation>
    <scope>NUCLEOTIDE SEQUENCE [LARGE SCALE GENOMIC DNA]</scope>
    <source>
        <strain evidence="9 10">10c7w1</strain>
    </source>
</reference>
<evidence type="ECO:0000259" key="8">
    <source>
        <dbReference type="Pfam" id="PF06808"/>
    </source>
</evidence>
<keyword evidence="10" id="KW-1185">Reference proteome</keyword>
<dbReference type="InterPro" id="IPR004681">
    <property type="entry name" value="TRAP_DctM"/>
</dbReference>
<dbReference type="GO" id="GO:0022857">
    <property type="term" value="F:transmembrane transporter activity"/>
    <property type="evidence" value="ECO:0007669"/>
    <property type="project" value="UniProtKB-UniRule"/>
</dbReference>
<dbReference type="PIRSF" id="PIRSF006066">
    <property type="entry name" value="HI0050"/>
    <property type="match status" value="1"/>
</dbReference>
<feature type="transmembrane region" description="Helical" evidence="7">
    <location>
        <begin position="61"/>
        <end position="79"/>
    </location>
</feature>
<comment type="subunit">
    <text evidence="7">The complex comprises the extracytoplasmic solute receptor protein and the two transmembrane proteins.</text>
</comment>
<organism evidence="9 10">
    <name type="scientific">Ottowia cancrivicina</name>
    <dbReference type="NCBI Taxonomy" id="3040346"/>
    <lineage>
        <taxon>Bacteria</taxon>
        <taxon>Pseudomonadati</taxon>
        <taxon>Pseudomonadota</taxon>
        <taxon>Betaproteobacteria</taxon>
        <taxon>Burkholderiales</taxon>
        <taxon>Comamonadaceae</taxon>
        <taxon>Ottowia</taxon>
    </lineage>
</organism>
<accession>A0AAW6RJE5</accession>
<evidence type="ECO:0000256" key="6">
    <source>
        <dbReference type="ARBA" id="ARBA00023136"/>
    </source>
</evidence>
<evidence type="ECO:0000256" key="3">
    <source>
        <dbReference type="ARBA" id="ARBA00022519"/>
    </source>
</evidence>